<dbReference type="SUPFAM" id="SSF53822">
    <property type="entry name" value="Periplasmic binding protein-like I"/>
    <property type="match status" value="1"/>
</dbReference>
<gene>
    <name evidence="11" type="primary">Grm8</name>
    <name evidence="11" type="ORF">AK812_SmicGene1717</name>
</gene>
<dbReference type="PANTHER" id="PTHR24060">
    <property type="entry name" value="METABOTROPIC GLUTAMATE RECEPTOR"/>
    <property type="match status" value="1"/>
</dbReference>
<keyword evidence="3 7" id="KW-1133">Transmembrane helix</keyword>
<feature type="transmembrane region" description="Helical" evidence="7">
    <location>
        <begin position="821"/>
        <end position="838"/>
    </location>
</feature>
<dbReference type="PRINTS" id="PR00248">
    <property type="entry name" value="GPCRMGR"/>
</dbReference>
<comment type="caution">
    <text evidence="11">The sequence shown here is derived from an EMBL/GenBank/DDBJ whole genome shotgun (WGS) entry which is preliminary data.</text>
</comment>
<feature type="transmembrane region" description="Helical" evidence="7">
    <location>
        <begin position="720"/>
        <end position="739"/>
    </location>
</feature>
<evidence type="ECO:0000256" key="4">
    <source>
        <dbReference type="ARBA" id="ARBA00023136"/>
    </source>
</evidence>
<protein>
    <submittedName>
        <fullName evidence="11">Metabotropic glutamate receptor 8</fullName>
    </submittedName>
</protein>
<dbReference type="Pfam" id="PF01094">
    <property type="entry name" value="ANF_receptor"/>
    <property type="match status" value="1"/>
</dbReference>
<dbReference type="InterPro" id="IPR009030">
    <property type="entry name" value="Growth_fac_rcpt_cys_sf"/>
</dbReference>
<evidence type="ECO:0000256" key="6">
    <source>
        <dbReference type="ARBA" id="ARBA00023180"/>
    </source>
</evidence>
<feature type="transmembrane region" description="Helical" evidence="7">
    <location>
        <begin position="859"/>
        <end position="879"/>
    </location>
</feature>
<evidence type="ECO:0000259" key="10">
    <source>
        <dbReference type="Pfam" id="PF07699"/>
    </source>
</evidence>
<dbReference type="Gene3D" id="2.10.50.10">
    <property type="entry name" value="Tumor Necrosis Factor Receptor, subunit A, domain 2"/>
    <property type="match status" value="1"/>
</dbReference>
<comment type="subcellular location">
    <subcellularLocation>
        <location evidence="1">Membrane</location>
        <topology evidence="1">Multi-pass membrane protein</topology>
    </subcellularLocation>
</comment>
<name>A0A1Q9F392_SYMMI</name>
<evidence type="ECO:0000313" key="11">
    <source>
        <dbReference type="EMBL" id="OLQ14165.1"/>
    </source>
</evidence>
<dbReference type="CDD" id="cd00185">
    <property type="entry name" value="TNFRSF"/>
    <property type="match status" value="1"/>
</dbReference>
<dbReference type="OrthoDB" id="422238at2759"/>
<sequence length="1464" mass="160515">MMRRMAILQSVLQLVLSVSTLHAQELAIGAYAPVTSQSQAFIAVVASFDFDLRKNFEPAVEARFGPPIISIPDLHPNISNVKVRIGTSHSQPDVGVETALDYMLGLDGETPVAALVGGMFSSIAMPVASVAAVRKVPQIAWAASSPALSNKDAYPYFLRTAPPDSIQGRAFWKWIVTFQVPLAVCIYASEPYGQGFFLAMEELAKAAGEEDRLKGVSVRYMSNNFVEAEALAALVTARNLGSRFLFTSMNSQMFNNFAPVMRSEGMLGPGWQVLGSESAVAYGPEILDSDLPVGFMRWNPVDKGLKFADYAAMWQQLNLNDVNSASAKERYGIDNYKVPFLVPPMTQEDFTSQNIPQFGTFLFDALYTIVVAANNLLNQGLPLADVKGETLLNELKQTTFTGITGDINFDVNGDRLASYELLVSEPVTEGWASTQQVVSAIFSASTGELILSGQELYWMDGKRGALPPPELTSCEPGFYKEEQSNQCKACPRGFYCEGGIQPYQQCPRGSYAKETGMINCTLCPLGHFAGEVGSSSCSTCPAGFYAGTLGLEACTRCEKGTYVSTIGAHRCVECGMRQVPEESGAQKASDCKCAEGTFMCSGVGCLDCPQGLRCISGLLPPVQEPGFWTAVEGPNQCRFSVLRCRDALECPENLLGGCAEGREGLACNNCREGYYSLEGGACAPCSPGDVLPFILTGIFATVVVIFLFSSVNADLNQQSLSIITVAAIFSQMVMAIQALGSIRQLSINWVGPVRHLIDLTRLFTFDFDIIRISCLAGQDSPTVKFVCQLLAFPMGSCLILVAWGITWLWGRKASLDSVFNLNGLLIFALFITLALAVLRPFQCISNPDGSSSMASNPGIICYSSSEHLVLVGLSITGIICYPMTILSWATYTTVMYPLRIVSGKGLQLMNRYRFLFQRFRPECYYYGLVLLFRNAFVALLPVVLASMPELQVLLMGVLFVLGWFVQVRTWPWRTQEANYADSIMTGFLLVVLLAAGPLLKIDEDKSAEMLGWLLLFAVMGPAVVGVGAVCFAVFRHFCPRAVYGIFLCHHKGGSGSLCRLIKLLVARHSPTNVFLDSDQLEELDLIFDTVRSATKNVVAVQTSELLTRMWCAGEIVTAHRNKVTTIPVICDDFIAPTNEALELIPDVWTAQQKQILANYGITMDDVKKAYVWLRDALNPLYLSRFGSAEKRELTVVEMLKRSKVSMNVLGYVSCGPLQSKARILITGSVADAEALATCEVFQILVQRHLRTECALVRSEKEMVAYRPWAYYFVVLFSRGMLRDPHFAQILLATGAGAEEAEDATARHLEIVTVSADAGFEFPSAEFYNELAVNGLGQEGLGPEIGLRLSKAYRSLLNVLALPLSPMGSEGLLERQTSEISRRFRRYKDPAAAQALDEADDTKSEDLRMMRGMTWNTLSRLDAEAQQSLSMRTSLRAKAEDAMPVAKSPEEEDYYFYEESYSVLL</sequence>
<keyword evidence="8" id="KW-0732">Signal</keyword>
<dbReference type="Proteomes" id="UP000186817">
    <property type="component" value="Unassembled WGS sequence"/>
</dbReference>
<evidence type="ECO:0000259" key="9">
    <source>
        <dbReference type="Pfam" id="PF01094"/>
    </source>
</evidence>
<feature type="chain" id="PRO_5012932153" evidence="8">
    <location>
        <begin position="18"/>
        <end position="1464"/>
    </location>
</feature>
<evidence type="ECO:0000256" key="1">
    <source>
        <dbReference type="ARBA" id="ARBA00004141"/>
    </source>
</evidence>
<feature type="transmembrane region" description="Helical" evidence="7">
    <location>
        <begin position="690"/>
        <end position="708"/>
    </location>
</feature>
<dbReference type="InterPro" id="IPR028082">
    <property type="entry name" value="Peripla_BP_I"/>
</dbReference>
<dbReference type="InterPro" id="IPR000337">
    <property type="entry name" value="GPCR_3"/>
</dbReference>
<proteinExistence type="predicted"/>
<keyword evidence="5 11" id="KW-0675">Receptor</keyword>
<dbReference type="Gene3D" id="3.40.50.2300">
    <property type="match status" value="2"/>
</dbReference>
<accession>A0A1Q9F392</accession>
<organism evidence="11 12">
    <name type="scientific">Symbiodinium microadriaticum</name>
    <name type="common">Dinoflagellate</name>
    <name type="synonym">Zooxanthella microadriatica</name>
    <dbReference type="NCBI Taxonomy" id="2951"/>
    <lineage>
        <taxon>Eukaryota</taxon>
        <taxon>Sar</taxon>
        <taxon>Alveolata</taxon>
        <taxon>Dinophyceae</taxon>
        <taxon>Suessiales</taxon>
        <taxon>Symbiodiniaceae</taxon>
        <taxon>Symbiodinium</taxon>
    </lineage>
</organism>
<dbReference type="EMBL" id="LSRX01000019">
    <property type="protein sequence ID" value="OLQ14165.1"/>
    <property type="molecule type" value="Genomic_DNA"/>
</dbReference>
<evidence type="ECO:0000256" key="2">
    <source>
        <dbReference type="ARBA" id="ARBA00022692"/>
    </source>
</evidence>
<feature type="transmembrane region" description="Helical" evidence="7">
    <location>
        <begin position="1011"/>
        <end position="1034"/>
    </location>
</feature>
<dbReference type="InterPro" id="IPR050726">
    <property type="entry name" value="mGluR"/>
</dbReference>
<reference evidence="11 12" key="1">
    <citation type="submission" date="2016-02" db="EMBL/GenBank/DDBJ databases">
        <title>Genome analysis of coral dinoflagellate symbionts highlights evolutionary adaptations to a symbiotic lifestyle.</title>
        <authorList>
            <person name="Aranda M."/>
            <person name="Li Y."/>
            <person name="Liew Y.J."/>
            <person name="Baumgarten S."/>
            <person name="Simakov O."/>
            <person name="Wilson M."/>
            <person name="Piel J."/>
            <person name="Ashoor H."/>
            <person name="Bougouffa S."/>
            <person name="Bajic V.B."/>
            <person name="Ryu T."/>
            <person name="Ravasi T."/>
            <person name="Bayer T."/>
            <person name="Micklem G."/>
            <person name="Kim H."/>
            <person name="Bhak J."/>
            <person name="Lajeunesse T.C."/>
            <person name="Voolstra C.R."/>
        </authorList>
    </citation>
    <scope>NUCLEOTIDE SEQUENCE [LARGE SCALE GENOMIC DNA]</scope>
    <source>
        <strain evidence="11 12">CCMP2467</strain>
    </source>
</reference>
<dbReference type="SMART" id="SM01411">
    <property type="entry name" value="Ephrin_rec_like"/>
    <property type="match status" value="2"/>
</dbReference>
<keyword evidence="6" id="KW-0325">Glycoprotein</keyword>
<feature type="transmembrane region" description="Helical" evidence="7">
    <location>
        <begin position="979"/>
        <end position="999"/>
    </location>
</feature>
<dbReference type="InterPro" id="IPR011641">
    <property type="entry name" value="Tyr-kin_ephrin_A/B_rcpt-like"/>
</dbReference>
<keyword evidence="2 7" id="KW-0812">Transmembrane</keyword>
<dbReference type="InterPro" id="IPR001828">
    <property type="entry name" value="ANF_lig-bd_rcpt"/>
</dbReference>
<evidence type="ECO:0000256" key="5">
    <source>
        <dbReference type="ARBA" id="ARBA00023170"/>
    </source>
</evidence>
<dbReference type="OMA" id="CCHISSA"/>
<keyword evidence="12" id="KW-1185">Reference proteome</keyword>
<dbReference type="GO" id="GO:0016020">
    <property type="term" value="C:membrane"/>
    <property type="evidence" value="ECO:0007669"/>
    <property type="project" value="UniProtKB-SubCell"/>
</dbReference>
<dbReference type="GO" id="GO:0004930">
    <property type="term" value="F:G protein-coupled receptor activity"/>
    <property type="evidence" value="ECO:0007669"/>
    <property type="project" value="InterPro"/>
</dbReference>
<feature type="domain" description="Receptor ligand binding region" evidence="9">
    <location>
        <begin position="71"/>
        <end position="422"/>
    </location>
</feature>
<evidence type="ECO:0000313" key="12">
    <source>
        <dbReference type="Proteomes" id="UP000186817"/>
    </source>
</evidence>
<feature type="transmembrane region" description="Helical" evidence="7">
    <location>
        <begin position="950"/>
        <end position="967"/>
    </location>
</feature>
<keyword evidence="4 7" id="KW-0472">Membrane</keyword>
<feature type="domain" description="Tyrosine-protein kinase ephrin type A/B receptor-like" evidence="10">
    <location>
        <begin position="493"/>
        <end position="540"/>
    </location>
</feature>
<evidence type="ECO:0000256" key="3">
    <source>
        <dbReference type="ARBA" id="ARBA00022989"/>
    </source>
</evidence>
<feature type="transmembrane region" description="Helical" evidence="7">
    <location>
        <begin position="923"/>
        <end position="944"/>
    </location>
</feature>
<feature type="transmembrane region" description="Helical" evidence="7">
    <location>
        <begin position="789"/>
        <end position="809"/>
    </location>
</feature>
<feature type="signal peptide" evidence="8">
    <location>
        <begin position="1"/>
        <end position="17"/>
    </location>
</feature>
<dbReference type="Pfam" id="PF07699">
    <property type="entry name" value="Ephrin_rec_like"/>
    <property type="match status" value="2"/>
</dbReference>
<evidence type="ECO:0000256" key="8">
    <source>
        <dbReference type="SAM" id="SignalP"/>
    </source>
</evidence>
<dbReference type="SUPFAM" id="SSF57184">
    <property type="entry name" value="Growth factor receptor domain"/>
    <property type="match status" value="1"/>
</dbReference>
<feature type="domain" description="Tyrosine-protein kinase ephrin type A/B receptor-like" evidence="10">
    <location>
        <begin position="543"/>
        <end position="591"/>
    </location>
</feature>
<evidence type="ECO:0000256" key="7">
    <source>
        <dbReference type="SAM" id="Phobius"/>
    </source>
</evidence>